<evidence type="ECO:0000313" key="2">
    <source>
        <dbReference type="Proteomes" id="UP001152320"/>
    </source>
</evidence>
<dbReference type="Proteomes" id="UP001152320">
    <property type="component" value="Chromosome 1"/>
</dbReference>
<organism evidence="1 2">
    <name type="scientific">Holothuria leucospilota</name>
    <name type="common">Black long sea cucumber</name>
    <name type="synonym">Mertensiothuria leucospilota</name>
    <dbReference type="NCBI Taxonomy" id="206669"/>
    <lineage>
        <taxon>Eukaryota</taxon>
        <taxon>Metazoa</taxon>
        <taxon>Echinodermata</taxon>
        <taxon>Eleutherozoa</taxon>
        <taxon>Echinozoa</taxon>
        <taxon>Holothuroidea</taxon>
        <taxon>Aspidochirotacea</taxon>
        <taxon>Aspidochirotida</taxon>
        <taxon>Holothuriidae</taxon>
        <taxon>Holothuria</taxon>
    </lineage>
</organism>
<protein>
    <submittedName>
        <fullName evidence="1">Uncharacterized protein</fullName>
    </submittedName>
</protein>
<reference evidence="1" key="1">
    <citation type="submission" date="2021-10" db="EMBL/GenBank/DDBJ databases">
        <title>Tropical sea cucumber genome reveals ecological adaptation and Cuvierian tubules defense mechanism.</title>
        <authorList>
            <person name="Chen T."/>
        </authorList>
    </citation>
    <scope>NUCLEOTIDE SEQUENCE</scope>
    <source>
        <strain evidence="1">Nanhai2018</strain>
        <tissue evidence="1">Muscle</tissue>
    </source>
</reference>
<dbReference type="InterPro" id="IPR032675">
    <property type="entry name" value="LRR_dom_sf"/>
</dbReference>
<gene>
    <name evidence="1" type="ORF">HOLleu_02142</name>
</gene>
<dbReference type="AlphaFoldDB" id="A0A9Q1CR77"/>
<dbReference type="InterPro" id="IPR001611">
    <property type="entry name" value="Leu-rich_rpt"/>
</dbReference>
<dbReference type="SUPFAM" id="SSF52058">
    <property type="entry name" value="L domain-like"/>
    <property type="match status" value="1"/>
</dbReference>
<dbReference type="EMBL" id="JAIZAY010000001">
    <property type="protein sequence ID" value="KAJ8049403.1"/>
    <property type="molecule type" value="Genomic_DNA"/>
</dbReference>
<keyword evidence="2" id="KW-1185">Reference proteome</keyword>
<dbReference type="PROSITE" id="PS51450">
    <property type="entry name" value="LRR"/>
    <property type="match status" value="1"/>
</dbReference>
<accession>A0A9Q1CR77</accession>
<sequence>MIEEIPENLLKNNPLLQKVRLSYNNLTIMPGKIFGNDSQLIRLDLSNNSLIELPNGLLLLQKVLVTFLSCSLEGHKICCFSNAIKRHKKATLCT</sequence>
<evidence type="ECO:0000313" key="1">
    <source>
        <dbReference type="EMBL" id="KAJ8049403.1"/>
    </source>
</evidence>
<name>A0A9Q1CR77_HOLLE</name>
<comment type="caution">
    <text evidence="1">The sequence shown here is derived from an EMBL/GenBank/DDBJ whole genome shotgun (WGS) entry which is preliminary data.</text>
</comment>
<dbReference type="OrthoDB" id="2015831at2759"/>
<proteinExistence type="predicted"/>
<dbReference type="Gene3D" id="3.80.10.10">
    <property type="entry name" value="Ribonuclease Inhibitor"/>
    <property type="match status" value="1"/>
</dbReference>